<sequence length="312" mass="35716">MAIPQQSRLLTIPRELRNQIYASQERRRTVATKPAKDDSGNSTVVKLYHTFNPSLLGVCKQIHDEYREIRYIELRVVVRFHKDMVANLNHLTLRDDIPRAVITFAKRYILATTYRELSFGSKKSDWGYLISVAQNSRPEQRASMQRSPAKAVVRDVAQWVPTDAKVLLNIYCGTNITLFERCTSDGYLIPPIFEAITHDESVPFAGRRLLTIKFSIVTPANAQVHSLEEYEAIKPKLHEEELRRFKRIQPSHARAGVAEDSKMMAIWSLTPLSLDQDLKYAYHGCSVEMILLCCSCGWEKEPNDNKAECQCS</sequence>
<dbReference type="EMBL" id="JAUTXU010000094">
    <property type="protein sequence ID" value="KAK3709268.1"/>
    <property type="molecule type" value="Genomic_DNA"/>
</dbReference>
<comment type="caution">
    <text evidence="1">The sequence shown here is derived from an EMBL/GenBank/DDBJ whole genome shotgun (WGS) entry which is preliminary data.</text>
</comment>
<reference evidence="1" key="1">
    <citation type="submission" date="2023-07" db="EMBL/GenBank/DDBJ databases">
        <title>Black Yeasts Isolated from many extreme environments.</title>
        <authorList>
            <person name="Coleine C."/>
            <person name="Stajich J.E."/>
            <person name="Selbmann L."/>
        </authorList>
    </citation>
    <scope>NUCLEOTIDE SEQUENCE</scope>
    <source>
        <strain evidence="1">CCFEE 5714</strain>
    </source>
</reference>
<accession>A0ACC3N3H0</accession>
<organism evidence="1 2">
    <name type="scientific">Vermiconidia calcicola</name>
    <dbReference type="NCBI Taxonomy" id="1690605"/>
    <lineage>
        <taxon>Eukaryota</taxon>
        <taxon>Fungi</taxon>
        <taxon>Dikarya</taxon>
        <taxon>Ascomycota</taxon>
        <taxon>Pezizomycotina</taxon>
        <taxon>Dothideomycetes</taxon>
        <taxon>Dothideomycetidae</taxon>
        <taxon>Mycosphaerellales</taxon>
        <taxon>Extremaceae</taxon>
        <taxon>Vermiconidia</taxon>
    </lineage>
</organism>
<gene>
    <name evidence="1" type="ORF">LTR37_011006</name>
</gene>
<evidence type="ECO:0000313" key="2">
    <source>
        <dbReference type="Proteomes" id="UP001281147"/>
    </source>
</evidence>
<protein>
    <submittedName>
        <fullName evidence="1">Uncharacterized protein</fullName>
    </submittedName>
</protein>
<name>A0ACC3N3H0_9PEZI</name>
<keyword evidence="2" id="KW-1185">Reference proteome</keyword>
<evidence type="ECO:0000313" key="1">
    <source>
        <dbReference type="EMBL" id="KAK3709268.1"/>
    </source>
</evidence>
<dbReference type="Proteomes" id="UP001281147">
    <property type="component" value="Unassembled WGS sequence"/>
</dbReference>
<proteinExistence type="predicted"/>